<dbReference type="EC" id="2.3.1.41" evidence="2"/>
<dbReference type="SUPFAM" id="SSF53901">
    <property type="entry name" value="Thiolase-like"/>
    <property type="match status" value="2"/>
</dbReference>
<dbReference type="GeneID" id="9687055"/>
<dbReference type="InterPro" id="IPR018201">
    <property type="entry name" value="Ketoacyl_synth_AS"/>
</dbReference>
<gene>
    <name evidence="6" type="ORF">MICPUCDRAFT_35193</name>
</gene>
<dbReference type="OrthoDB" id="5334845at2759"/>
<feature type="domain" description="Ketosynthase family 3 (KS3)" evidence="5">
    <location>
        <begin position="65"/>
        <end position="486"/>
    </location>
</feature>
<dbReference type="GO" id="GO:0006633">
    <property type="term" value="P:fatty acid biosynthetic process"/>
    <property type="evidence" value="ECO:0007669"/>
    <property type="project" value="InterPro"/>
</dbReference>
<dbReference type="GO" id="GO:0004315">
    <property type="term" value="F:3-oxoacyl-[acyl-carrier-protein] synthase activity"/>
    <property type="evidence" value="ECO:0007669"/>
    <property type="project" value="UniProtKB-EC"/>
</dbReference>
<evidence type="ECO:0000256" key="3">
    <source>
        <dbReference type="ARBA" id="ARBA00022679"/>
    </source>
</evidence>
<dbReference type="AlphaFoldDB" id="C1N0D7"/>
<proteinExistence type="inferred from homology"/>
<reference evidence="6 7" key="1">
    <citation type="journal article" date="2009" name="Science">
        <title>Green evolution and dynamic adaptations revealed by genomes of the marine picoeukaryotes Micromonas.</title>
        <authorList>
            <person name="Worden A.Z."/>
            <person name="Lee J.H."/>
            <person name="Mock T."/>
            <person name="Rouze P."/>
            <person name="Simmons M.P."/>
            <person name="Aerts A.L."/>
            <person name="Allen A.E."/>
            <person name="Cuvelier M.L."/>
            <person name="Derelle E."/>
            <person name="Everett M.V."/>
            <person name="Foulon E."/>
            <person name="Grimwood J."/>
            <person name="Gundlach H."/>
            <person name="Henrissat B."/>
            <person name="Napoli C."/>
            <person name="McDonald S.M."/>
            <person name="Parker M.S."/>
            <person name="Rombauts S."/>
            <person name="Salamov A."/>
            <person name="Von Dassow P."/>
            <person name="Badger J.H."/>
            <person name="Coutinho P.M."/>
            <person name="Demir E."/>
            <person name="Dubchak I."/>
            <person name="Gentemann C."/>
            <person name="Eikrem W."/>
            <person name="Gready J.E."/>
            <person name="John U."/>
            <person name="Lanier W."/>
            <person name="Lindquist E.A."/>
            <person name="Lucas S."/>
            <person name="Mayer K.F."/>
            <person name="Moreau H."/>
            <person name="Not F."/>
            <person name="Otillar R."/>
            <person name="Panaud O."/>
            <person name="Pangilinan J."/>
            <person name="Paulsen I."/>
            <person name="Piegu B."/>
            <person name="Poliakov A."/>
            <person name="Robbens S."/>
            <person name="Schmutz J."/>
            <person name="Toulza E."/>
            <person name="Wyss T."/>
            <person name="Zelensky A."/>
            <person name="Zhou K."/>
            <person name="Armbrust E.V."/>
            <person name="Bhattacharya D."/>
            <person name="Goodenough U.W."/>
            <person name="Van de Peer Y."/>
            <person name="Grigoriev I.V."/>
        </authorList>
    </citation>
    <scope>NUCLEOTIDE SEQUENCE [LARGE SCALE GENOMIC DNA]</scope>
    <source>
        <strain evidence="6 7">CCMP1545</strain>
    </source>
</reference>
<dbReference type="STRING" id="564608.C1N0D7"/>
<dbReference type="SMART" id="SM00825">
    <property type="entry name" value="PKS_KS"/>
    <property type="match status" value="1"/>
</dbReference>
<dbReference type="PROSITE" id="PS00606">
    <property type="entry name" value="KS3_1"/>
    <property type="match status" value="1"/>
</dbReference>
<dbReference type="EMBL" id="GG663744">
    <property type="protein sequence ID" value="EEH54246.1"/>
    <property type="molecule type" value="Genomic_DNA"/>
</dbReference>
<dbReference type="InterPro" id="IPR014030">
    <property type="entry name" value="Ketoacyl_synth_N"/>
</dbReference>
<keyword evidence="7" id="KW-1185">Reference proteome</keyword>
<dbReference type="PROSITE" id="PS52004">
    <property type="entry name" value="KS3_2"/>
    <property type="match status" value="1"/>
</dbReference>
<dbReference type="InterPro" id="IPR014031">
    <property type="entry name" value="Ketoacyl_synth_C"/>
</dbReference>
<evidence type="ECO:0000313" key="7">
    <source>
        <dbReference type="Proteomes" id="UP000001876"/>
    </source>
</evidence>
<dbReference type="GO" id="GO:0005739">
    <property type="term" value="C:mitochondrion"/>
    <property type="evidence" value="ECO:0007669"/>
    <property type="project" value="TreeGrafter"/>
</dbReference>
<organism evidence="7">
    <name type="scientific">Micromonas pusilla (strain CCMP1545)</name>
    <name type="common">Picoplanktonic green alga</name>
    <dbReference type="NCBI Taxonomy" id="564608"/>
    <lineage>
        <taxon>Eukaryota</taxon>
        <taxon>Viridiplantae</taxon>
        <taxon>Chlorophyta</taxon>
        <taxon>Mamiellophyceae</taxon>
        <taxon>Mamiellales</taxon>
        <taxon>Mamiellaceae</taxon>
        <taxon>Micromonas</taxon>
    </lineage>
</organism>
<dbReference type="eggNOG" id="KOG1394">
    <property type="taxonomic scope" value="Eukaryota"/>
</dbReference>
<name>C1N0D7_MICPC</name>
<dbReference type="FunFam" id="3.40.47.10:FF:000018">
    <property type="entry name" value="3-oxoacyl-[acyl-carrier-protein] synthase 2"/>
    <property type="match status" value="1"/>
</dbReference>
<dbReference type="PANTHER" id="PTHR11712">
    <property type="entry name" value="POLYKETIDE SYNTHASE-RELATED"/>
    <property type="match status" value="1"/>
</dbReference>
<evidence type="ECO:0000259" key="5">
    <source>
        <dbReference type="PROSITE" id="PS52004"/>
    </source>
</evidence>
<dbReference type="KEGG" id="mpp:MICPUCDRAFT_35193"/>
<dbReference type="Proteomes" id="UP000001876">
    <property type="component" value="Unassembled WGS sequence"/>
</dbReference>
<dbReference type="RefSeq" id="XP_003061616.1">
    <property type="nucleotide sequence ID" value="XM_003061570.1"/>
</dbReference>
<dbReference type="InterPro" id="IPR016039">
    <property type="entry name" value="Thiolase-like"/>
</dbReference>
<evidence type="ECO:0000256" key="2">
    <source>
        <dbReference type="ARBA" id="ARBA00013191"/>
    </source>
</evidence>
<dbReference type="InterPro" id="IPR000794">
    <property type="entry name" value="Beta-ketoacyl_synthase"/>
</dbReference>
<dbReference type="PANTHER" id="PTHR11712:SF336">
    <property type="entry name" value="3-OXOACYL-[ACYL-CARRIER-PROTEIN] SYNTHASE, MITOCHONDRIAL"/>
    <property type="match status" value="1"/>
</dbReference>
<dbReference type="Pfam" id="PF00109">
    <property type="entry name" value="ketoacyl-synt"/>
    <property type="match status" value="1"/>
</dbReference>
<protein>
    <recommendedName>
        <fullName evidence="2">beta-ketoacyl-[acyl-carrier-protein] synthase I</fullName>
        <ecNumber evidence="2">2.3.1.41</ecNumber>
    </recommendedName>
</protein>
<dbReference type="NCBIfam" id="NF005589">
    <property type="entry name" value="PRK07314.1"/>
    <property type="match status" value="1"/>
</dbReference>
<dbReference type="Pfam" id="PF02801">
    <property type="entry name" value="Ketoacyl-synt_C"/>
    <property type="match status" value="1"/>
</dbReference>
<dbReference type="Gene3D" id="3.40.47.10">
    <property type="match status" value="1"/>
</dbReference>
<evidence type="ECO:0000313" key="6">
    <source>
        <dbReference type="EMBL" id="EEH54246.1"/>
    </source>
</evidence>
<evidence type="ECO:0000256" key="1">
    <source>
        <dbReference type="ARBA" id="ARBA00008467"/>
    </source>
</evidence>
<keyword evidence="3 4" id="KW-0808">Transferase</keyword>
<dbReference type="CDD" id="cd00834">
    <property type="entry name" value="KAS_I_II"/>
    <property type="match status" value="1"/>
</dbReference>
<sequence length="489" mass="51138">MAMSATLGGASVASSRALSSRGADDRSGTIATECRWRTTTTTTTGRRRVLVLVRAASASSSLPDSQRVVITGAGVVSTAGHDRVSFFESLCSGKSGVIDLQEAFPGVFDDLPTRIGAPVVDLDYGTDLTAKEARRMDKVHQYAICAGKRALRDANLWGEDLEKIDKTRCGVLVGSAMGGMQVYEDNVVALKNKGVKKMSPFTVPYMLTNMSGAILGMQKELGFRGPNYAVNTACATSNYAFINAAMHIKAGQADLILAGGTEAAVTPMGLAGFIACRALSSRNDAPTAASRPWDKGRDGFVMGEARPGAGVLVMESLAHAKARSAPILAEYLGGGISTDAYDLTSPRADGRDVILCMRTALRDAGIEAKDVDLVNAHGTSTPVGDLCEVAAINEVFGAVKTKDTMKLNSTKSMLGHSLGAAGALEAIACLQSIAEGRVHPTINHDDPEDGVDFDVVANVAQAFDVKIALSNSFGFGGHNSSCVFGKFEA</sequence>
<evidence type="ECO:0000256" key="4">
    <source>
        <dbReference type="RuleBase" id="RU003694"/>
    </source>
</evidence>
<accession>C1N0D7</accession>
<dbReference type="InterPro" id="IPR020841">
    <property type="entry name" value="PKS_Beta-ketoAc_synthase_dom"/>
</dbReference>
<dbReference type="OMA" id="KSTHAHC"/>
<comment type="similarity">
    <text evidence="1 4">Belongs to the thiolase-like superfamily. Beta-ketoacyl-ACP synthases family.</text>
</comment>